<dbReference type="AlphaFoldDB" id="W5YW65"/>
<evidence type="ECO:0000313" key="1">
    <source>
        <dbReference type="EMBL" id="AHI33094.1"/>
    </source>
</evidence>
<dbReference type="Proteomes" id="UP000035081">
    <property type="component" value="Chromosome"/>
</dbReference>
<organism evidence="1 2">
    <name type="scientific">Marinobacter salarius</name>
    <dbReference type="NCBI Taxonomy" id="1420917"/>
    <lineage>
        <taxon>Bacteria</taxon>
        <taxon>Pseudomonadati</taxon>
        <taxon>Pseudomonadota</taxon>
        <taxon>Gammaproteobacteria</taxon>
        <taxon>Pseudomonadales</taxon>
        <taxon>Marinobacteraceae</taxon>
        <taxon>Marinobacter</taxon>
    </lineage>
</organism>
<sequence>MDRDKKAVLEKIVDLALDVLMSRDSDAGWQNSGILGRLQDCGGVLPKGQASDVAVWKKGWLLGNWKPKHRQALALLDRLSPDQRQAVLIHRAYLKRTTVTVDPETGERALTRWTLEKMAGELGISVSAFRSRVERGYELLSEMLQGSAKSTA</sequence>
<reference evidence="1 2" key="1">
    <citation type="journal article" date="2014" name="Genome Announc.">
        <title>Draft Genome Sequences of Marinobacter similis A3d10T and Marinobacter salarius R9SW1T.</title>
        <authorList>
            <person name="Ivanova E.P."/>
            <person name="Ng H.J."/>
            <person name="Webb H.K."/>
            <person name="Feng G."/>
            <person name="Oshima K."/>
            <person name="Hattori M."/>
            <person name="Ohkuma M."/>
            <person name="Sergeev A.F."/>
            <person name="Mikhailov V.V."/>
            <person name="Crawford R.J."/>
            <person name="Sawabe T."/>
        </authorList>
    </citation>
    <scope>NUCLEOTIDE SEQUENCE [LARGE SCALE GENOMIC DNA]</scope>
    <source>
        <strain evidence="2">A3d10 and R9SW1</strain>
    </source>
</reference>
<evidence type="ECO:0000313" key="2">
    <source>
        <dbReference type="Proteomes" id="UP000035081"/>
    </source>
</evidence>
<dbReference type="InterPro" id="IPR036388">
    <property type="entry name" value="WH-like_DNA-bd_sf"/>
</dbReference>
<dbReference type="EMBL" id="CP007152">
    <property type="protein sequence ID" value="AHI33094.1"/>
    <property type="molecule type" value="Genomic_DNA"/>
</dbReference>
<accession>W5YW65</accession>
<dbReference type="KEGG" id="msr:AU15_07775"/>
<dbReference type="HOGENOM" id="CLU_1720141_0_0_6"/>
<protein>
    <submittedName>
        <fullName evidence="1">Uncharacterized protein</fullName>
    </submittedName>
</protein>
<name>W5YW65_9GAMM</name>
<proteinExistence type="predicted"/>
<dbReference type="Gene3D" id="1.10.10.10">
    <property type="entry name" value="Winged helix-like DNA-binding domain superfamily/Winged helix DNA-binding domain"/>
    <property type="match status" value="1"/>
</dbReference>
<gene>
    <name evidence="1" type="ORF">AU15_07775</name>
</gene>